<dbReference type="Gene3D" id="6.10.140.70">
    <property type="match status" value="1"/>
</dbReference>
<feature type="region of interest" description="Disordered" evidence="14">
    <location>
        <begin position="1138"/>
        <end position="1179"/>
    </location>
</feature>
<dbReference type="SUPFAM" id="SSF57850">
    <property type="entry name" value="RING/U-box"/>
    <property type="match status" value="1"/>
</dbReference>
<evidence type="ECO:0000259" key="15">
    <source>
        <dbReference type="PROSITE" id="PS50020"/>
    </source>
</evidence>
<dbReference type="InterPro" id="IPR050774">
    <property type="entry name" value="KCMF1/Dystrophin"/>
</dbReference>
<feature type="compositionally biased region" description="Polar residues" evidence="14">
    <location>
        <begin position="1138"/>
        <end position="1157"/>
    </location>
</feature>
<evidence type="ECO:0000256" key="9">
    <source>
        <dbReference type="ARBA" id="ARBA00023136"/>
    </source>
</evidence>
<keyword evidence="10" id="KW-0009">Actin-binding</keyword>
<feature type="compositionally biased region" description="Basic and acidic residues" evidence="14">
    <location>
        <begin position="1160"/>
        <end position="1178"/>
    </location>
</feature>
<dbReference type="PROSITE" id="PS50135">
    <property type="entry name" value="ZF_ZZ_2"/>
    <property type="match status" value="1"/>
</dbReference>
<keyword evidence="13" id="KW-0175">Coiled coil</keyword>
<accession>A0AAE2D7R2</accession>
<keyword evidence="4" id="KW-0963">Cytoplasm</keyword>
<dbReference type="PROSITE" id="PS50020">
    <property type="entry name" value="WW_DOMAIN_2"/>
    <property type="match status" value="1"/>
</dbReference>
<reference evidence="17" key="1">
    <citation type="submission" date="2022-04" db="EMBL/GenBank/DDBJ databases">
        <authorList>
            <person name="Xu L."/>
            <person name="Lv Z."/>
        </authorList>
    </citation>
    <scope>NUCLEOTIDE SEQUENCE</scope>
    <source>
        <strain evidence="17">LV_2022a</strain>
    </source>
</reference>
<dbReference type="SUPFAM" id="SSF46966">
    <property type="entry name" value="Spectrin repeat"/>
    <property type="match status" value="3"/>
</dbReference>
<name>A0AAE2D7R2_SCHME</name>
<evidence type="ECO:0000256" key="4">
    <source>
        <dbReference type="ARBA" id="ARBA00022490"/>
    </source>
</evidence>
<dbReference type="CDD" id="cd00201">
    <property type="entry name" value="WW"/>
    <property type="match status" value="1"/>
</dbReference>
<dbReference type="InterPro" id="IPR015154">
    <property type="entry name" value="EF-hand_dom_typ2"/>
</dbReference>
<feature type="region of interest" description="Disordered" evidence="14">
    <location>
        <begin position="914"/>
        <end position="934"/>
    </location>
</feature>
<dbReference type="InterPro" id="IPR001202">
    <property type="entry name" value="WW_dom"/>
</dbReference>
<keyword evidence="3" id="KW-1003">Cell membrane</keyword>
<feature type="domain" description="WW" evidence="15">
    <location>
        <begin position="937"/>
        <end position="972"/>
    </location>
</feature>
<dbReference type="CDD" id="cd02334">
    <property type="entry name" value="ZZ_dystrophin"/>
    <property type="match status" value="1"/>
</dbReference>
<dbReference type="Gene3D" id="2.20.70.10">
    <property type="match status" value="1"/>
</dbReference>
<evidence type="ECO:0000256" key="2">
    <source>
        <dbReference type="ARBA" id="ARBA00004278"/>
    </source>
</evidence>
<keyword evidence="9" id="KW-0472">Membrane</keyword>
<comment type="subcellular location">
    <subcellularLocation>
        <location evidence="2">Cell membrane</location>
        <location evidence="2">Sarcolemma</location>
        <topology evidence="2">Peripheral membrane protein</topology>
        <orientation evidence="2">Cytoplasmic side</orientation>
    </subcellularLocation>
    <subcellularLocation>
        <location evidence="1">Cytoplasm</location>
        <location evidence="1">Cytoskeleton</location>
    </subcellularLocation>
</comment>
<dbReference type="GO" id="GO:0003779">
    <property type="term" value="F:actin binding"/>
    <property type="evidence" value="ECO:0007669"/>
    <property type="project" value="UniProtKB-KW"/>
</dbReference>
<dbReference type="EMBL" id="JALJAT010000001">
    <property type="protein sequence ID" value="KAK4474623.1"/>
    <property type="molecule type" value="Genomic_DNA"/>
</dbReference>
<dbReference type="Proteomes" id="UP001292079">
    <property type="component" value="Unassembled WGS sequence"/>
</dbReference>
<evidence type="ECO:0000256" key="3">
    <source>
        <dbReference type="ARBA" id="ARBA00022475"/>
    </source>
</evidence>
<organism evidence="17 18">
    <name type="scientific">Schistosoma mekongi</name>
    <name type="common">Parasitic worm</name>
    <dbReference type="NCBI Taxonomy" id="38744"/>
    <lineage>
        <taxon>Eukaryota</taxon>
        <taxon>Metazoa</taxon>
        <taxon>Spiralia</taxon>
        <taxon>Lophotrochozoa</taxon>
        <taxon>Platyhelminthes</taxon>
        <taxon>Trematoda</taxon>
        <taxon>Digenea</taxon>
        <taxon>Strigeidida</taxon>
        <taxon>Schistosomatoidea</taxon>
        <taxon>Schistosomatidae</taxon>
        <taxon>Schistosoma</taxon>
    </lineage>
</organism>
<dbReference type="Pfam" id="PF09068">
    <property type="entry name" value="EF-hand_2"/>
    <property type="match status" value="2"/>
</dbReference>
<feature type="region of interest" description="Disordered" evidence="14">
    <location>
        <begin position="705"/>
        <end position="739"/>
    </location>
</feature>
<reference evidence="17" key="2">
    <citation type="journal article" date="2023" name="Infect Dis Poverty">
        <title>Chromosome-scale genome of the human blood fluke Schistosoma mekongi and its implications for public health.</title>
        <authorList>
            <person name="Zhou M."/>
            <person name="Xu L."/>
            <person name="Xu D."/>
            <person name="Chen W."/>
            <person name="Khan J."/>
            <person name="Hu Y."/>
            <person name="Huang H."/>
            <person name="Wei H."/>
            <person name="Zhang Y."/>
            <person name="Chusongsang P."/>
            <person name="Tanasarnprasert K."/>
            <person name="Hu X."/>
            <person name="Limpanont Y."/>
            <person name="Lv Z."/>
        </authorList>
    </citation>
    <scope>NUCLEOTIDE SEQUENCE</scope>
    <source>
        <strain evidence="17">LV_2022a</strain>
    </source>
</reference>
<dbReference type="SMART" id="SM00291">
    <property type="entry name" value="ZnF_ZZ"/>
    <property type="match status" value="1"/>
</dbReference>
<evidence type="ECO:0000256" key="8">
    <source>
        <dbReference type="ARBA" id="ARBA00022837"/>
    </source>
</evidence>
<dbReference type="GO" id="GO:0042383">
    <property type="term" value="C:sarcolemma"/>
    <property type="evidence" value="ECO:0007669"/>
    <property type="project" value="UniProtKB-SubCell"/>
</dbReference>
<protein>
    <recommendedName>
        <fullName evidence="19">Dystrophin</fullName>
    </recommendedName>
</protein>
<dbReference type="Gene3D" id="1.20.58.60">
    <property type="match status" value="1"/>
</dbReference>
<feature type="coiled-coil region" evidence="13">
    <location>
        <begin position="596"/>
        <end position="623"/>
    </location>
</feature>
<evidence type="ECO:0000256" key="14">
    <source>
        <dbReference type="SAM" id="MobiDB-lite"/>
    </source>
</evidence>
<dbReference type="Pfam" id="PF00569">
    <property type="entry name" value="ZZ"/>
    <property type="match status" value="1"/>
</dbReference>
<feature type="domain" description="ZZ-type" evidence="16">
    <location>
        <begin position="1400"/>
        <end position="1456"/>
    </location>
</feature>
<dbReference type="InterPro" id="IPR011992">
    <property type="entry name" value="EF-hand-dom_pair"/>
</dbReference>
<dbReference type="InterPro" id="IPR018159">
    <property type="entry name" value="Spectrin/alpha-actinin"/>
</dbReference>
<evidence type="ECO:0000259" key="16">
    <source>
        <dbReference type="PROSITE" id="PS50135"/>
    </source>
</evidence>
<dbReference type="InterPro" id="IPR015153">
    <property type="entry name" value="EF-hand_dom_typ1"/>
</dbReference>
<evidence type="ECO:0000256" key="5">
    <source>
        <dbReference type="ARBA" id="ARBA00022723"/>
    </source>
</evidence>
<dbReference type="PANTHER" id="PTHR12268">
    <property type="entry name" value="E3 UBIQUITIN-PROTEIN LIGASE KCMF1"/>
    <property type="match status" value="1"/>
</dbReference>
<gene>
    <name evidence="17" type="ORF">MN116_001759</name>
</gene>
<evidence type="ECO:0000256" key="13">
    <source>
        <dbReference type="SAM" id="Coils"/>
    </source>
</evidence>
<evidence type="ECO:0008006" key="19">
    <source>
        <dbReference type="Google" id="ProtNLM"/>
    </source>
</evidence>
<evidence type="ECO:0000256" key="12">
    <source>
        <dbReference type="PROSITE-ProRule" id="PRU00228"/>
    </source>
</evidence>
<dbReference type="SUPFAM" id="SSF47473">
    <property type="entry name" value="EF-hand"/>
    <property type="match status" value="3"/>
</dbReference>
<evidence type="ECO:0000313" key="17">
    <source>
        <dbReference type="EMBL" id="KAK4474623.1"/>
    </source>
</evidence>
<evidence type="ECO:0000256" key="1">
    <source>
        <dbReference type="ARBA" id="ARBA00004245"/>
    </source>
</evidence>
<keyword evidence="7" id="KW-0862">Zinc</keyword>
<dbReference type="GO" id="GO:0005737">
    <property type="term" value="C:cytoplasm"/>
    <property type="evidence" value="ECO:0007669"/>
    <property type="project" value="UniProtKB-ARBA"/>
</dbReference>
<dbReference type="SUPFAM" id="SSF51045">
    <property type="entry name" value="WW domain"/>
    <property type="match status" value="1"/>
</dbReference>
<evidence type="ECO:0000256" key="6">
    <source>
        <dbReference type="ARBA" id="ARBA00022771"/>
    </source>
</evidence>
<proteinExistence type="predicted"/>
<evidence type="ECO:0000256" key="10">
    <source>
        <dbReference type="ARBA" id="ARBA00023203"/>
    </source>
</evidence>
<evidence type="ECO:0000256" key="11">
    <source>
        <dbReference type="ARBA" id="ARBA00023212"/>
    </source>
</evidence>
<dbReference type="SMART" id="SM00456">
    <property type="entry name" value="WW"/>
    <property type="match status" value="1"/>
</dbReference>
<evidence type="ECO:0000256" key="7">
    <source>
        <dbReference type="ARBA" id="ARBA00022833"/>
    </source>
</evidence>
<keyword evidence="5" id="KW-0479">Metal-binding</keyword>
<dbReference type="GO" id="GO:0045202">
    <property type="term" value="C:synapse"/>
    <property type="evidence" value="ECO:0007669"/>
    <property type="project" value="GOC"/>
</dbReference>
<comment type="caution">
    <text evidence="17">The sequence shown here is derived from an EMBL/GenBank/DDBJ whole genome shotgun (WGS) entry which is preliminary data.</text>
</comment>
<dbReference type="Gene3D" id="1.10.238.10">
    <property type="entry name" value="EF-hand"/>
    <property type="match status" value="2"/>
</dbReference>
<keyword evidence="6 12" id="KW-0863">Zinc-finger</keyword>
<evidence type="ECO:0000313" key="18">
    <source>
        <dbReference type="Proteomes" id="UP001292079"/>
    </source>
</evidence>
<dbReference type="InterPro" id="IPR000433">
    <property type="entry name" value="Znf_ZZ"/>
</dbReference>
<sequence length="1537" mass="178360">MKNSIDDSDQIIHDLSINKWLKSLCQQITPHNSKRDGLATNEFIKEFDPQYGKLGIQLILLGNLWNNAENHLYDLNKTVYNSMKFVYSASIENYVKEILNEWNNLSDTLQLTLASSEFISSSSSTTTTTKSENFSRPTYFQDILTKQTNNYDQNNDISLNSKAISENPVGNQRIKSLNESTSSSGFLTNLLNDSCTTTKEIEIFESQSGPIVSNSTEANSIISTAICHESVSPLLNRMRSEVQQLTRWLTSIKNILETSQAKLGDRFDQDTESQQLQQIKQAVIDGILSDNPVIYHPATIQLKIKQFLTELEARKPQIERIHYEKERLLSWVTRNSSVEELATRIDQLQNQWNTVEQQMIKRSEHLDQMLFATQSLKELQRDVEREISKTEADLQSINISNNQENEQNLSTSRLLMMSPETCRKHLQELIDSLPQRSAKINMYQTECEALIKQFHTEDTSRIRDDMEQSVKRWNELEKLIKKTKILHIKETPTPVYDYFNEQQTKLKDRRTSSSDGIRKPTLNEQLEIIEKKFNQISKLEAELNQNGLQMDVQLLNEKRAHLVRESQTLQTEINMIATQIASSAKSSAQALNVLPNQEFFRRLRQLRDKIASLRRTMQSNLSQSSLYLNKLKKLNDWLSHRDAAFREILVPIQGDLGNVINLREQLLGLFQELNINRLQIEEVLCHNNTHYDTKEQPEMNLSTERESEAESEISDPECQNNVNKTSHSHEHKLVSTEDRSIRTNRRIRRHLYHLKKKWLNLNNNMLDFKCQLDGIWERLSNFTSVLNDAIAQVKSAESVTLKWIPIEFLPSEHIKAELDQTKSFYEACEPLAHSLDSLERQVLQLQEIQVQIEPKLRVQLNSIRNDFERIRVITQTRIHQLNQSLSALQMMPQRPKYQPVTRNSSQRTHVSLQEAAEPIDQTIPETSGQSKKVPLHDSVRLPWERCVHPSGTQVPYYKNHETQDTQWDHPILCDLMKSMKQFNTVRFSDYRTGLKLRRLQKELCFDSISISIIAENLKHIGHSQTLSNPMLGQQITDPFDRMINVPQIIDYLLQLFNHTRTLYGLNNANNSSNNQNSTNNNSCGHNYGVDGDNLRKNELYLNDTCESDANFKNEHYSTVPGSRPSDFDLKTSTLQSQNHSKNCMGSFLRSSSTTRTGKSFGEHEDNRKMTKTPVRDPGCHTIQNENTLCEDNRSSSLPVCTIMQVNNNNNDLNNNSNNKDMNSINRSQRNTMRRRKHYLIGSLKRPVNVCVDLILNWLLNVYDRMRCGTIRVLSFKVALAIMSMANLDEKYRYLFSLISDRDGCVDEQRLGALLYECALIPRNLGETGQFGSEDFNHCVKTCFQQVLEISRHSDKIEGTLTYHSKPSARIADFLTWLRLNPQMLTWLPLLHRLALSEQVIHHIRCSVCHNQPLIGLRYRCLRCLNFDMCQQCFFAGRTSRNHKLTHPMQEYCSHSTSTDSFKDFTRIVRNRFRSRVRLNDESERRRISTNGQKVRRSSTSRTRCKRHSFNTFDEEYVVLKLYCFFLIFNVLEIIFLF</sequence>
<dbReference type="PROSITE" id="PS01357">
    <property type="entry name" value="ZF_ZZ_1"/>
    <property type="match status" value="1"/>
</dbReference>
<dbReference type="PANTHER" id="PTHR12268:SF14">
    <property type="entry name" value="DYSTROPHIN-1"/>
    <property type="match status" value="1"/>
</dbReference>
<keyword evidence="11" id="KW-0206">Cytoskeleton</keyword>
<dbReference type="InterPro" id="IPR036020">
    <property type="entry name" value="WW_dom_sf"/>
</dbReference>
<feature type="compositionally biased region" description="Basic and acidic residues" evidence="14">
    <location>
        <begin position="727"/>
        <end position="739"/>
    </location>
</feature>
<keyword evidence="18" id="KW-1185">Reference proteome</keyword>
<dbReference type="GO" id="GO:0005856">
    <property type="term" value="C:cytoskeleton"/>
    <property type="evidence" value="ECO:0007669"/>
    <property type="project" value="UniProtKB-SubCell"/>
</dbReference>
<dbReference type="Pfam" id="PF09069">
    <property type="entry name" value="EF-hand_3"/>
    <property type="match status" value="1"/>
</dbReference>
<dbReference type="GO" id="GO:0016010">
    <property type="term" value="C:dystrophin-associated glycoprotein complex"/>
    <property type="evidence" value="ECO:0007669"/>
    <property type="project" value="UniProtKB-ARBA"/>
</dbReference>
<dbReference type="GO" id="GO:0008270">
    <property type="term" value="F:zinc ion binding"/>
    <property type="evidence" value="ECO:0007669"/>
    <property type="project" value="UniProtKB-KW"/>
</dbReference>
<keyword evidence="8" id="KW-0106">Calcium</keyword>
<dbReference type="Gene3D" id="3.30.60.90">
    <property type="match status" value="1"/>
</dbReference>
<dbReference type="CDD" id="cd00176">
    <property type="entry name" value="SPEC"/>
    <property type="match status" value="1"/>
</dbReference>
<feature type="coiled-coil region" evidence="13">
    <location>
        <begin position="522"/>
        <end position="572"/>
    </location>
</feature>
<dbReference type="InterPro" id="IPR043145">
    <property type="entry name" value="Znf_ZZ_sf"/>
</dbReference>
<dbReference type="GO" id="GO:0099536">
    <property type="term" value="P:synaptic signaling"/>
    <property type="evidence" value="ECO:0007669"/>
    <property type="project" value="TreeGrafter"/>
</dbReference>